<dbReference type="Pfam" id="PF01515">
    <property type="entry name" value="PTA_PTB"/>
    <property type="match status" value="1"/>
</dbReference>
<dbReference type="EMBL" id="JAZHFS010000043">
    <property type="protein sequence ID" value="MEF2115212.1"/>
    <property type="molecule type" value="Genomic_DNA"/>
</dbReference>
<keyword evidence="6" id="KW-1185">Reference proteome</keyword>
<sequence>MITSFKQLKTMLFGHLETSRIGVVAAQDEHTLDAVVKAAKDGLVWPVLLGNASLIKQMLAKIRCSEDIVEIIDIPSPEECALKAAEMVRSGKLDCIMKGKMQTGAIMKILVNKEHGIRKSDTMSLLAFIESPYYHKILGITDVGLLTYPNLEQKKGMIENAKEAFTALGVQNPKIAVLAAVETVNPKMPETIDADELKRMNREGTITDCIVEGPISYDLAVDKSAAQVKGYESPVSGDVDLLVVPNIVAGNLLVKGLICTGGAKTAGIVMGAMVPLVITSRSATVEDKYMSIVLSALVGSKKGGIK</sequence>
<feature type="domain" description="Phosphate acetyl/butaryl transferase" evidence="4">
    <location>
        <begin position="81"/>
        <end position="296"/>
    </location>
</feature>
<name>A0ABU7UUZ9_9CLOT</name>
<dbReference type="PANTHER" id="PTHR43356:SF2">
    <property type="entry name" value="PHOSPHATE ACETYLTRANSFERASE"/>
    <property type="match status" value="1"/>
</dbReference>
<evidence type="ECO:0000256" key="3">
    <source>
        <dbReference type="ARBA" id="ARBA00023315"/>
    </source>
</evidence>
<dbReference type="InterPro" id="IPR012147">
    <property type="entry name" value="P_Ac_Bu_trans"/>
</dbReference>
<dbReference type="InterPro" id="IPR002505">
    <property type="entry name" value="PTA_PTB"/>
</dbReference>
<dbReference type="RefSeq" id="WP_216255570.1">
    <property type="nucleotide sequence ID" value="NZ_JAZHFS010000043.1"/>
</dbReference>
<dbReference type="GO" id="GO:0016746">
    <property type="term" value="F:acyltransferase activity"/>
    <property type="evidence" value="ECO:0007669"/>
    <property type="project" value="UniProtKB-KW"/>
</dbReference>
<dbReference type="InterPro" id="IPR050500">
    <property type="entry name" value="Phos_Acetyltrans/Butyryltrans"/>
</dbReference>
<dbReference type="PIRSF" id="PIRSF000428">
    <property type="entry name" value="P_Ac_trans"/>
    <property type="match status" value="1"/>
</dbReference>
<evidence type="ECO:0000313" key="6">
    <source>
        <dbReference type="Proteomes" id="UP001498469"/>
    </source>
</evidence>
<evidence type="ECO:0000259" key="4">
    <source>
        <dbReference type="Pfam" id="PF01515"/>
    </source>
</evidence>
<comment type="similarity">
    <text evidence="1">Belongs to the phosphate acetyltransferase and butyryltransferase family.</text>
</comment>
<comment type="caution">
    <text evidence="5">The sequence shown here is derived from an EMBL/GenBank/DDBJ whole genome shotgun (WGS) entry which is preliminary data.</text>
</comment>
<accession>A0ABU7UUZ9</accession>
<keyword evidence="2" id="KW-0808">Transferase</keyword>
<organism evidence="5 6">
    <name type="scientific">Clostridium frigoriphilum</name>
    <dbReference type="NCBI Taxonomy" id="443253"/>
    <lineage>
        <taxon>Bacteria</taxon>
        <taxon>Bacillati</taxon>
        <taxon>Bacillota</taxon>
        <taxon>Clostridia</taxon>
        <taxon>Eubacteriales</taxon>
        <taxon>Clostridiaceae</taxon>
        <taxon>Clostridium</taxon>
    </lineage>
</organism>
<evidence type="ECO:0000256" key="2">
    <source>
        <dbReference type="ARBA" id="ARBA00022679"/>
    </source>
</evidence>
<dbReference type="PANTHER" id="PTHR43356">
    <property type="entry name" value="PHOSPHATE ACETYLTRANSFERASE"/>
    <property type="match status" value="1"/>
</dbReference>
<gene>
    <name evidence="5" type="ORF">SJI18_23315</name>
</gene>
<keyword evidence="3 5" id="KW-0012">Acyltransferase</keyword>
<protein>
    <submittedName>
        <fullName evidence="5">Phosphate acyltransferase</fullName>
    </submittedName>
</protein>
<proteinExistence type="inferred from homology"/>
<evidence type="ECO:0000256" key="1">
    <source>
        <dbReference type="ARBA" id="ARBA00005656"/>
    </source>
</evidence>
<dbReference type="Proteomes" id="UP001498469">
    <property type="component" value="Unassembled WGS sequence"/>
</dbReference>
<evidence type="ECO:0000313" key="5">
    <source>
        <dbReference type="EMBL" id="MEF2115212.1"/>
    </source>
</evidence>
<reference evidence="5 6" key="1">
    <citation type="submission" date="2023-11" db="EMBL/GenBank/DDBJ databases">
        <title>Draft genome sequence of a psychrophilic Clostridium strain from permafrost water brine.</title>
        <authorList>
            <person name="Shcherbakova V.A."/>
            <person name="Trubitsyn V.E."/>
            <person name="Zakharyuk A.G."/>
        </authorList>
    </citation>
    <scope>NUCLEOTIDE SEQUENCE [LARGE SCALE GENOMIC DNA]</scope>
    <source>
        <strain evidence="5 6">14F</strain>
    </source>
</reference>